<feature type="transmembrane region" description="Helical" evidence="1">
    <location>
        <begin position="12"/>
        <end position="31"/>
    </location>
</feature>
<feature type="transmembrane region" description="Helical" evidence="1">
    <location>
        <begin position="37"/>
        <end position="57"/>
    </location>
</feature>
<evidence type="ECO:0000313" key="3">
    <source>
        <dbReference type="Proteomes" id="UP000825935"/>
    </source>
</evidence>
<proteinExistence type="predicted"/>
<keyword evidence="3" id="KW-1185">Reference proteome</keyword>
<protein>
    <submittedName>
        <fullName evidence="2">Uncharacterized protein</fullName>
    </submittedName>
</protein>
<sequence length="100" mass="11693">MKRHLTFMRDFHLSLSLSLSYYIIFLNYRAAYEGDRIPIAQMIAICMITSSLVYMELDFIPNTNGKLVAKHFPRLVICGHCVMYHINCRSSYFMCDVLSQ</sequence>
<evidence type="ECO:0000256" key="1">
    <source>
        <dbReference type="SAM" id="Phobius"/>
    </source>
</evidence>
<dbReference type="Proteomes" id="UP000825935">
    <property type="component" value="Chromosome 31"/>
</dbReference>
<comment type="caution">
    <text evidence="2">The sequence shown here is derived from an EMBL/GenBank/DDBJ whole genome shotgun (WGS) entry which is preliminary data.</text>
</comment>
<keyword evidence="1" id="KW-0472">Membrane</keyword>
<dbReference type="AlphaFoldDB" id="A0A8T2QYS3"/>
<reference evidence="2" key="1">
    <citation type="submission" date="2021-08" db="EMBL/GenBank/DDBJ databases">
        <title>WGS assembly of Ceratopteris richardii.</title>
        <authorList>
            <person name="Marchant D.B."/>
            <person name="Chen G."/>
            <person name="Jenkins J."/>
            <person name="Shu S."/>
            <person name="Leebens-Mack J."/>
            <person name="Grimwood J."/>
            <person name="Schmutz J."/>
            <person name="Soltis P."/>
            <person name="Soltis D."/>
            <person name="Chen Z.-H."/>
        </authorList>
    </citation>
    <scope>NUCLEOTIDE SEQUENCE</scope>
    <source>
        <strain evidence="2">Whitten #5841</strain>
        <tissue evidence="2">Leaf</tissue>
    </source>
</reference>
<keyword evidence="1" id="KW-0812">Transmembrane</keyword>
<keyword evidence="1" id="KW-1133">Transmembrane helix</keyword>
<gene>
    <name evidence="2" type="ORF">KP509_31G064600</name>
</gene>
<organism evidence="2 3">
    <name type="scientific">Ceratopteris richardii</name>
    <name type="common">Triangle waterfern</name>
    <dbReference type="NCBI Taxonomy" id="49495"/>
    <lineage>
        <taxon>Eukaryota</taxon>
        <taxon>Viridiplantae</taxon>
        <taxon>Streptophyta</taxon>
        <taxon>Embryophyta</taxon>
        <taxon>Tracheophyta</taxon>
        <taxon>Polypodiopsida</taxon>
        <taxon>Polypodiidae</taxon>
        <taxon>Polypodiales</taxon>
        <taxon>Pteridineae</taxon>
        <taxon>Pteridaceae</taxon>
        <taxon>Parkerioideae</taxon>
        <taxon>Ceratopteris</taxon>
    </lineage>
</organism>
<accession>A0A8T2QYS3</accession>
<name>A0A8T2QYS3_CERRI</name>
<dbReference type="EMBL" id="CM035436">
    <property type="protein sequence ID" value="KAH7289229.1"/>
    <property type="molecule type" value="Genomic_DNA"/>
</dbReference>
<evidence type="ECO:0000313" key="2">
    <source>
        <dbReference type="EMBL" id="KAH7289229.1"/>
    </source>
</evidence>